<evidence type="ECO:0000313" key="1">
    <source>
        <dbReference type="EMBL" id="KAJ2743706.1"/>
    </source>
</evidence>
<sequence length="53" mass="6116">QSHRRDHQPDSQQGCTELWTRDSTAATIDQQLAQYQVSSAGSGHGIWRYWTRI</sequence>
<protein>
    <submittedName>
        <fullName evidence="1">Uncharacterized protein</fullName>
    </submittedName>
</protein>
<name>A0A9W8GRR3_9FUNG</name>
<evidence type="ECO:0000313" key="2">
    <source>
        <dbReference type="Proteomes" id="UP001140011"/>
    </source>
</evidence>
<feature type="non-terminal residue" evidence="1">
    <location>
        <position position="1"/>
    </location>
</feature>
<proteinExistence type="predicted"/>
<comment type="caution">
    <text evidence="1">The sequence shown here is derived from an EMBL/GenBank/DDBJ whole genome shotgun (WGS) entry which is preliminary data.</text>
</comment>
<organism evidence="1 2">
    <name type="scientific">Coemansia pectinata</name>
    <dbReference type="NCBI Taxonomy" id="1052879"/>
    <lineage>
        <taxon>Eukaryota</taxon>
        <taxon>Fungi</taxon>
        <taxon>Fungi incertae sedis</taxon>
        <taxon>Zoopagomycota</taxon>
        <taxon>Kickxellomycotina</taxon>
        <taxon>Kickxellomycetes</taxon>
        <taxon>Kickxellales</taxon>
        <taxon>Kickxellaceae</taxon>
        <taxon>Coemansia</taxon>
    </lineage>
</organism>
<dbReference type="Proteomes" id="UP001140011">
    <property type="component" value="Unassembled WGS sequence"/>
</dbReference>
<keyword evidence="2" id="KW-1185">Reference proteome</keyword>
<feature type="non-terminal residue" evidence="1">
    <location>
        <position position="53"/>
    </location>
</feature>
<dbReference type="AlphaFoldDB" id="A0A9W8GRR3"/>
<accession>A0A9W8GRR3</accession>
<gene>
    <name evidence="1" type="ORF">GGI19_006669</name>
</gene>
<dbReference type="EMBL" id="JANBUH010001634">
    <property type="protein sequence ID" value="KAJ2743706.1"/>
    <property type="molecule type" value="Genomic_DNA"/>
</dbReference>
<reference evidence="1" key="1">
    <citation type="submission" date="2022-07" db="EMBL/GenBank/DDBJ databases">
        <title>Phylogenomic reconstructions and comparative analyses of Kickxellomycotina fungi.</title>
        <authorList>
            <person name="Reynolds N.K."/>
            <person name="Stajich J.E."/>
            <person name="Barry K."/>
            <person name="Grigoriev I.V."/>
            <person name="Crous P."/>
            <person name="Smith M.E."/>
        </authorList>
    </citation>
    <scope>NUCLEOTIDE SEQUENCE</scope>
    <source>
        <strain evidence="1">BCRC 34297</strain>
    </source>
</reference>